<feature type="transmembrane region" description="Helical" evidence="5">
    <location>
        <begin position="332"/>
        <end position="352"/>
    </location>
</feature>
<evidence type="ECO:0000256" key="3">
    <source>
        <dbReference type="ARBA" id="ARBA00022989"/>
    </source>
</evidence>
<feature type="transmembrane region" description="Helical" evidence="5">
    <location>
        <begin position="81"/>
        <end position="103"/>
    </location>
</feature>
<feature type="transmembrane region" description="Helical" evidence="5">
    <location>
        <begin position="234"/>
        <end position="254"/>
    </location>
</feature>
<dbReference type="Pfam" id="PF04142">
    <property type="entry name" value="Nuc_sug_transp"/>
    <property type="match status" value="1"/>
</dbReference>
<dbReference type="SUPFAM" id="SSF103481">
    <property type="entry name" value="Multidrug resistance efflux transporter EmrE"/>
    <property type="match status" value="1"/>
</dbReference>
<keyword evidence="7" id="KW-1185">Reference proteome</keyword>
<feature type="transmembrane region" description="Helical" evidence="5">
    <location>
        <begin position="266"/>
        <end position="285"/>
    </location>
</feature>
<reference evidence="6 7" key="1">
    <citation type="submission" date="2020-12" db="EMBL/GenBank/DDBJ databases">
        <title>Metabolic potential, ecology and presence of endohyphal bacteria is reflected in genomic diversity of Mucoromycotina.</title>
        <authorList>
            <person name="Muszewska A."/>
            <person name="Okrasinska A."/>
            <person name="Steczkiewicz K."/>
            <person name="Drgas O."/>
            <person name="Orlowska M."/>
            <person name="Perlinska-Lenart U."/>
            <person name="Aleksandrzak-Piekarczyk T."/>
            <person name="Szatraj K."/>
            <person name="Zielenkiewicz U."/>
            <person name="Pilsyk S."/>
            <person name="Malc E."/>
            <person name="Mieczkowski P."/>
            <person name="Kruszewska J.S."/>
            <person name="Biernat P."/>
            <person name="Pawlowska J."/>
        </authorList>
    </citation>
    <scope>NUCLEOTIDE SEQUENCE [LARGE SCALE GENOMIC DNA]</scope>
    <source>
        <strain evidence="6 7">CBS 142.35</strain>
    </source>
</reference>
<keyword evidence="2 5" id="KW-0812">Transmembrane</keyword>
<protein>
    <recommendedName>
        <fullName evidence="8">UDP-N-acetylglucosamine transporter</fullName>
    </recommendedName>
</protein>
<feature type="transmembrane region" description="Helical" evidence="5">
    <location>
        <begin position="185"/>
        <end position="202"/>
    </location>
</feature>
<dbReference type="PIRSF" id="PIRSF005799">
    <property type="entry name" value="UDP-gal_transpt"/>
    <property type="match status" value="1"/>
</dbReference>
<dbReference type="GO" id="GO:0015165">
    <property type="term" value="F:pyrimidine nucleotide-sugar transmembrane transporter activity"/>
    <property type="evidence" value="ECO:0007669"/>
    <property type="project" value="InterPro"/>
</dbReference>
<evidence type="ECO:0000313" key="7">
    <source>
        <dbReference type="Proteomes" id="UP000646827"/>
    </source>
</evidence>
<dbReference type="AlphaFoldDB" id="A0A8H7VJU8"/>
<dbReference type="Proteomes" id="UP000646827">
    <property type="component" value="Unassembled WGS sequence"/>
</dbReference>
<accession>A0A8H7VJU8</accession>
<dbReference type="Gene3D" id="1.10.3730.20">
    <property type="match status" value="1"/>
</dbReference>
<proteinExistence type="predicted"/>
<feature type="transmembrane region" description="Helical" evidence="5">
    <location>
        <begin position="358"/>
        <end position="377"/>
    </location>
</feature>
<evidence type="ECO:0000256" key="5">
    <source>
        <dbReference type="SAM" id="Phobius"/>
    </source>
</evidence>
<dbReference type="PANTHER" id="PTHR10231">
    <property type="entry name" value="NUCLEOTIDE-SUGAR TRANSMEMBRANE TRANSPORTER"/>
    <property type="match status" value="1"/>
</dbReference>
<dbReference type="EMBL" id="JAEPRB010000027">
    <property type="protein sequence ID" value="KAG2225501.1"/>
    <property type="molecule type" value="Genomic_DNA"/>
</dbReference>
<keyword evidence="4 5" id="KW-0472">Membrane</keyword>
<dbReference type="OrthoDB" id="408493at2759"/>
<dbReference type="InterPro" id="IPR007271">
    <property type="entry name" value="Nuc_sug_transpt"/>
</dbReference>
<gene>
    <name evidence="6" type="ORF">INT45_010328</name>
</gene>
<sequence>MSYNVHTRRVFRKKGILPTSHSRKGVEEGEENDTIYNNDNSTVGGLSHKQLSLIVLVAQNTLLVLMMRYSRVVPRNDDQPLYIASTAVVMAEIIKLIVCLFMLRSELYSWSQCRSALMKDIIHNPNETIRLMIPSALYAIQNNLLYLALSNLEAATFQITYQLKILSTAIFSSILLNRRLNPTQWLALGLLMLGVTLVQVTTREEEQQQPSDMDTIKYQEEELELKQQHHQNPMLGLMAVLASCISSGFAGCYFERMLKQSSTSMWMRNIQLGISAFMFSFIAMVTSDFQTIWKNDGGFFQGYTLLTWLVISNQALGGLLVATVVKHADNILKNFATSVSIILSSVISFYFFDFQPTLIFILGTLLVTAATFIYGNADHNKRH</sequence>
<name>A0A8H7VJU8_9FUNG</name>
<dbReference type="NCBIfam" id="TIGR00803">
    <property type="entry name" value="nst"/>
    <property type="match status" value="1"/>
</dbReference>
<dbReference type="InterPro" id="IPR037185">
    <property type="entry name" value="EmrE-like"/>
</dbReference>
<evidence type="ECO:0000313" key="6">
    <source>
        <dbReference type="EMBL" id="KAG2225501.1"/>
    </source>
</evidence>
<keyword evidence="3 5" id="KW-1133">Transmembrane helix</keyword>
<comment type="subcellular location">
    <subcellularLocation>
        <location evidence="1">Membrane</location>
        <topology evidence="1">Multi-pass membrane protein</topology>
    </subcellularLocation>
</comment>
<organism evidence="6 7">
    <name type="scientific">Circinella minor</name>
    <dbReference type="NCBI Taxonomy" id="1195481"/>
    <lineage>
        <taxon>Eukaryota</taxon>
        <taxon>Fungi</taxon>
        <taxon>Fungi incertae sedis</taxon>
        <taxon>Mucoromycota</taxon>
        <taxon>Mucoromycotina</taxon>
        <taxon>Mucoromycetes</taxon>
        <taxon>Mucorales</taxon>
        <taxon>Lichtheimiaceae</taxon>
        <taxon>Circinella</taxon>
    </lineage>
</organism>
<feature type="transmembrane region" description="Helical" evidence="5">
    <location>
        <begin position="305"/>
        <end position="325"/>
    </location>
</feature>
<evidence type="ECO:0000256" key="1">
    <source>
        <dbReference type="ARBA" id="ARBA00004141"/>
    </source>
</evidence>
<dbReference type="GO" id="GO:0000139">
    <property type="term" value="C:Golgi membrane"/>
    <property type="evidence" value="ECO:0007669"/>
    <property type="project" value="InterPro"/>
</dbReference>
<evidence type="ECO:0000256" key="4">
    <source>
        <dbReference type="ARBA" id="ARBA00023136"/>
    </source>
</evidence>
<evidence type="ECO:0008006" key="8">
    <source>
        <dbReference type="Google" id="ProtNLM"/>
    </source>
</evidence>
<evidence type="ECO:0000256" key="2">
    <source>
        <dbReference type="ARBA" id="ARBA00022692"/>
    </source>
</evidence>
<comment type="caution">
    <text evidence="6">The sequence shown here is derived from an EMBL/GenBank/DDBJ whole genome shotgun (WGS) entry which is preliminary data.</text>
</comment>